<feature type="transmembrane region" description="Helical" evidence="1">
    <location>
        <begin position="89"/>
        <end position="109"/>
    </location>
</feature>
<name>A0ABS7BMR7_9SPHN</name>
<evidence type="ECO:0000256" key="1">
    <source>
        <dbReference type="SAM" id="Phobius"/>
    </source>
</evidence>
<evidence type="ECO:0000313" key="3">
    <source>
        <dbReference type="EMBL" id="MBW6530904.1"/>
    </source>
</evidence>
<sequence>MASSAVRPALAPLALAGRPIYPVLLPVPIILFVAALVTDSAYASSAEMMWLDFSSWLLLAGLIAGGLAGALLLVELVRAGTARRGPLGLHFTLLLSAWIVEVLNSFIHARDGWTAVVPTGLALSVLAVLLALAAGWFWQAVPRRRSGDVR</sequence>
<dbReference type="InterPro" id="IPR019251">
    <property type="entry name" value="DUF2231_TM"/>
</dbReference>
<organism evidence="3 4">
    <name type="scientific">Sphingomonas citri</name>
    <dbReference type="NCBI Taxonomy" id="2862499"/>
    <lineage>
        <taxon>Bacteria</taxon>
        <taxon>Pseudomonadati</taxon>
        <taxon>Pseudomonadota</taxon>
        <taxon>Alphaproteobacteria</taxon>
        <taxon>Sphingomonadales</taxon>
        <taxon>Sphingomonadaceae</taxon>
        <taxon>Sphingomonas</taxon>
    </lineage>
</organism>
<dbReference type="Pfam" id="PF09990">
    <property type="entry name" value="DUF2231"/>
    <property type="match status" value="1"/>
</dbReference>
<keyword evidence="4" id="KW-1185">Reference proteome</keyword>
<gene>
    <name evidence="3" type="ORF">KZ820_09165</name>
</gene>
<keyword evidence="1" id="KW-0472">Membrane</keyword>
<dbReference type="Proteomes" id="UP000759103">
    <property type="component" value="Unassembled WGS sequence"/>
</dbReference>
<feature type="transmembrane region" description="Helical" evidence="1">
    <location>
        <begin position="55"/>
        <end position="77"/>
    </location>
</feature>
<dbReference type="EMBL" id="JAHXZN010000002">
    <property type="protein sequence ID" value="MBW6530904.1"/>
    <property type="molecule type" value="Genomic_DNA"/>
</dbReference>
<dbReference type="RefSeq" id="WP_219748339.1">
    <property type="nucleotide sequence ID" value="NZ_JAHXZN010000002.1"/>
</dbReference>
<reference evidence="3 4" key="1">
    <citation type="submission" date="2021-07" db="EMBL/GenBank/DDBJ databases">
        <title>Sphingomonas sp.</title>
        <authorList>
            <person name="Feng G."/>
            <person name="Li J."/>
            <person name="Pan M."/>
        </authorList>
    </citation>
    <scope>NUCLEOTIDE SEQUENCE [LARGE SCALE GENOMIC DNA]</scope>
    <source>
        <strain evidence="3 4">RRHST34</strain>
    </source>
</reference>
<proteinExistence type="predicted"/>
<evidence type="ECO:0000313" key="4">
    <source>
        <dbReference type="Proteomes" id="UP000759103"/>
    </source>
</evidence>
<accession>A0ABS7BMR7</accession>
<keyword evidence="1" id="KW-1133">Transmembrane helix</keyword>
<protein>
    <recommendedName>
        <fullName evidence="2">DUF2231 domain-containing protein</fullName>
    </recommendedName>
</protein>
<feature type="transmembrane region" description="Helical" evidence="1">
    <location>
        <begin position="20"/>
        <end position="43"/>
    </location>
</feature>
<keyword evidence="1" id="KW-0812">Transmembrane</keyword>
<comment type="caution">
    <text evidence="3">The sequence shown here is derived from an EMBL/GenBank/DDBJ whole genome shotgun (WGS) entry which is preliminary data.</text>
</comment>
<feature type="transmembrane region" description="Helical" evidence="1">
    <location>
        <begin position="115"/>
        <end position="138"/>
    </location>
</feature>
<feature type="domain" description="DUF2231" evidence="2">
    <location>
        <begin position="17"/>
        <end position="137"/>
    </location>
</feature>
<evidence type="ECO:0000259" key="2">
    <source>
        <dbReference type="Pfam" id="PF09990"/>
    </source>
</evidence>